<dbReference type="EMBL" id="JBJURJ010000007">
    <property type="protein sequence ID" value="MFM9328983.1"/>
    <property type="molecule type" value="Genomic_DNA"/>
</dbReference>
<proteinExistence type="predicted"/>
<comment type="caution">
    <text evidence="1">The sequence shown here is derived from an EMBL/GenBank/DDBJ whole genome shotgun (WGS) entry which is preliminary data.</text>
</comment>
<dbReference type="Proteomes" id="UP001631969">
    <property type="component" value="Unassembled WGS sequence"/>
</dbReference>
<gene>
    <name evidence="1" type="ORF">ACI1P1_11860</name>
</gene>
<accession>A0ACC7NW70</accession>
<evidence type="ECO:0000313" key="2">
    <source>
        <dbReference type="Proteomes" id="UP001631969"/>
    </source>
</evidence>
<reference evidence="1" key="1">
    <citation type="submission" date="2024-12" db="EMBL/GenBank/DDBJ databases">
        <authorList>
            <person name="Wu N."/>
        </authorList>
    </citation>
    <scope>NUCLEOTIDE SEQUENCE</scope>
    <source>
        <strain evidence="1">P15</strain>
    </source>
</reference>
<evidence type="ECO:0000313" key="1">
    <source>
        <dbReference type="EMBL" id="MFM9328983.1"/>
    </source>
</evidence>
<keyword evidence="2" id="KW-1185">Reference proteome</keyword>
<name>A0ACC7NW70_9BACL</name>
<protein>
    <submittedName>
        <fullName evidence="1">Helix-turn-helix domain-containing protein</fullName>
    </submittedName>
</protein>
<sequence>MKAPRGSSYIKRMLLSYLPILFVTVSMLIFIFMSIINGIYGRNAMQANRVTAAFIVNTVDSTLKGILMDTQKLTETDDRLRRYFEAPSDRELEYDVSNLLTTIIVRYGLIDSIYVYRAKDGRVLDQSAIRPIEEFPDKAYIRSSIEQIVPSGWTSPRLKQTDGIERSASVTSLVLKVPRDSGSLGLVTVNIKISALESFIRQMINEDVAQAQVTDAQGRAFFTERGGIAHNGLNADKISEYTNWKYTISIKNGKWLDYLFHGNTVWLALGVLSIVFAISSTLYVTRRSYKPIEAILHRIDRFSSIVRPGETRVSKNEFAFIDQAIERLITNNMNFQEKQQEHLVIRRQQFLQMLLKGDYEEERALWEQEWQHFGLAEGQYIVALLELDHYVQFGLKYNPSDQSLFKFIISSVAVEVAEQNGQRVVSEWISKNQFILLLISRDGAGLEHHILQIAEQIRAWVERYLDFTVTIGIGLAADSEEAISRSFHEAMAAVSRKVTLGVNRIIHTVEAKDKTDSEWFAYLEMIRTIVRKIRMLETEWIGELELLFNEMAVHQLRKEDVERLLNYLVFQLEFELEGTLPGEAKTWFLEAKPELLLALKQADTLKQLEGCFTATLRRIAGHVEDLAQSRRHVTLMKEVRDYVAAHYTDPNLSLTMLSDRFQINGKYLSQLFKESIGQNFLDFLIGLRIERAKQLLLESDQSVQDISEAVGYLNTTSFIRVFRKTVGMSPGQYRESRPRGQEPG</sequence>
<organism evidence="1 2">
    <name type="scientific">Paenibacillus mesotrionivorans</name>
    <dbReference type="NCBI Taxonomy" id="3160968"/>
    <lineage>
        <taxon>Bacteria</taxon>
        <taxon>Bacillati</taxon>
        <taxon>Bacillota</taxon>
        <taxon>Bacilli</taxon>
        <taxon>Bacillales</taxon>
        <taxon>Paenibacillaceae</taxon>
        <taxon>Paenibacillus</taxon>
    </lineage>
</organism>